<evidence type="ECO:0000256" key="3">
    <source>
        <dbReference type="SAM" id="Phobius"/>
    </source>
</evidence>
<keyword evidence="5" id="KW-0675">Receptor</keyword>
<dbReference type="GO" id="GO:0031201">
    <property type="term" value="C:SNARE complex"/>
    <property type="evidence" value="ECO:0007669"/>
    <property type="project" value="TreeGrafter"/>
</dbReference>
<dbReference type="GeneID" id="90072969"/>
<dbReference type="EMBL" id="BTFZ01000004">
    <property type="protein sequence ID" value="GMM34990.1"/>
    <property type="molecule type" value="Genomic_DNA"/>
</dbReference>
<evidence type="ECO:0000259" key="4">
    <source>
        <dbReference type="PROSITE" id="PS50192"/>
    </source>
</evidence>
<feature type="domain" description="T-SNARE coiled-coil homology" evidence="4">
    <location>
        <begin position="182"/>
        <end position="244"/>
    </location>
</feature>
<dbReference type="GO" id="GO:0006886">
    <property type="term" value="P:intracellular protein transport"/>
    <property type="evidence" value="ECO:0007669"/>
    <property type="project" value="InterPro"/>
</dbReference>
<dbReference type="Pfam" id="PF05739">
    <property type="entry name" value="SNARE"/>
    <property type="match status" value="1"/>
</dbReference>
<dbReference type="SMART" id="SM00397">
    <property type="entry name" value="t_SNARE"/>
    <property type="match status" value="1"/>
</dbReference>
<dbReference type="RefSeq" id="XP_064851990.1">
    <property type="nucleotide sequence ID" value="XM_064995918.1"/>
</dbReference>
<dbReference type="CDD" id="cd15840">
    <property type="entry name" value="SNARE_Qa"/>
    <property type="match status" value="1"/>
</dbReference>
<dbReference type="Gene3D" id="1.20.5.110">
    <property type="match status" value="1"/>
</dbReference>
<dbReference type="InterPro" id="IPR045242">
    <property type="entry name" value="Syntaxin"/>
</dbReference>
<keyword evidence="3" id="KW-0472">Membrane</keyword>
<evidence type="ECO:0000313" key="5">
    <source>
        <dbReference type="EMBL" id="GMM34990.1"/>
    </source>
</evidence>
<dbReference type="GO" id="GO:0048278">
    <property type="term" value="P:vesicle docking"/>
    <property type="evidence" value="ECO:0007669"/>
    <property type="project" value="TreeGrafter"/>
</dbReference>
<dbReference type="Proteomes" id="UP001360560">
    <property type="component" value="Unassembled WGS sequence"/>
</dbReference>
<dbReference type="GO" id="GO:0005484">
    <property type="term" value="F:SNAP receptor activity"/>
    <property type="evidence" value="ECO:0007669"/>
    <property type="project" value="InterPro"/>
</dbReference>
<dbReference type="SUPFAM" id="SSF47661">
    <property type="entry name" value="t-snare proteins"/>
    <property type="match status" value="1"/>
</dbReference>
<dbReference type="PANTHER" id="PTHR19957:SF38">
    <property type="entry name" value="LD27581P"/>
    <property type="match status" value="1"/>
</dbReference>
<name>A0AAV5QJ63_9ASCO</name>
<accession>A0AAV5QJ63</accession>
<comment type="caution">
    <text evidence="5">The sequence shown here is derived from an EMBL/GenBank/DDBJ whole genome shotgun (WGS) entry which is preliminary data.</text>
</comment>
<keyword evidence="3" id="KW-1133">Transmembrane helix</keyword>
<feature type="compositionally biased region" description="Acidic residues" evidence="2">
    <location>
        <begin position="143"/>
        <end position="155"/>
    </location>
</feature>
<evidence type="ECO:0000313" key="6">
    <source>
        <dbReference type="Proteomes" id="UP001360560"/>
    </source>
</evidence>
<dbReference type="PROSITE" id="PS50192">
    <property type="entry name" value="T_SNARE"/>
    <property type="match status" value="1"/>
</dbReference>
<protein>
    <submittedName>
        <fullName evidence="5">SNAP receptor</fullName>
    </submittedName>
</protein>
<keyword evidence="6" id="KW-1185">Reference proteome</keyword>
<dbReference type="AlphaFoldDB" id="A0AAV5QJ63"/>
<sequence>MSFVNYDVEAQKPDATHRSSSVIMDLSKSITNFATNLTNLEKLNRQIGTKRDGIQLRQRIESALDKETDQLNTIKDKVFNLQLVSKNNASNDQEELIIGKLQKELGIITENFNSLKRKYDEKKNSASINDLIDVINDEESNNAALGEEEQEDEPSETTGLLQQQQRQQEQELINRYDMDFHQLLVQQRENNISEIQQGVEEINTIFKDINSLVLQQGVQVDTIENNLTNLANDTQNAAQELTKANNYQERKSRCSCIILVVLSVVVLVITLAIIS</sequence>
<dbReference type="GO" id="GO:0006906">
    <property type="term" value="P:vesicle fusion"/>
    <property type="evidence" value="ECO:0007669"/>
    <property type="project" value="TreeGrafter"/>
</dbReference>
<feature type="transmembrane region" description="Helical" evidence="3">
    <location>
        <begin position="256"/>
        <end position="274"/>
    </location>
</feature>
<reference evidence="5 6" key="1">
    <citation type="journal article" date="2023" name="Elife">
        <title>Identification of key yeast species and microbe-microbe interactions impacting larval growth of Drosophila in the wild.</title>
        <authorList>
            <person name="Mure A."/>
            <person name="Sugiura Y."/>
            <person name="Maeda R."/>
            <person name="Honda K."/>
            <person name="Sakurai N."/>
            <person name="Takahashi Y."/>
            <person name="Watada M."/>
            <person name="Katoh T."/>
            <person name="Gotoh A."/>
            <person name="Gotoh Y."/>
            <person name="Taniguchi I."/>
            <person name="Nakamura K."/>
            <person name="Hayashi T."/>
            <person name="Katayama T."/>
            <person name="Uemura T."/>
            <person name="Hattori Y."/>
        </authorList>
    </citation>
    <scope>NUCLEOTIDE SEQUENCE [LARGE SCALE GENOMIC DNA]</scope>
    <source>
        <strain evidence="5 6">SC-9</strain>
    </source>
</reference>
<organism evidence="5 6">
    <name type="scientific">Saccharomycopsis crataegensis</name>
    <dbReference type="NCBI Taxonomy" id="43959"/>
    <lineage>
        <taxon>Eukaryota</taxon>
        <taxon>Fungi</taxon>
        <taxon>Dikarya</taxon>
        <taxon>Ascomycota</taxon>
        <taxon>Saccharomycotina</taxon>
        <taxon>Saccharomycetes</taxon>
        <taxon>Saccharomycopsidaceae</taxon>
        <taxon>Saccharomycopsis</taxon>
    </lineage>
</organism>
<proteinExistence type="inferred from homology"/>
<dbReference type="InterPro" id="IPR006011">
    <property type="entry name" value="Syntaxin_N"/>
</dbReference>
<dbReference type="GO" id="GO:0012505">
    <property type="term" value="C:endomembrane system"/>
    <property type="evidence" value="ECO:0007669"/>
    <property type="project" value="TreeGrafter"/>
</dbReference>
<dbReference type="Pfam" id="PF14523">
    <property type="entry name" value="Syntaxin_2"/>
    <property type="match status" value="1"/>
</dbReference>
<dbReference type="PROSITE" id="PS00914">
    <property type="entry name" value="SYNTAXIN"/>
    <property type="match status" value="1"/>
</dbReference>
<dbReference type="GO" id="GO:0000149">
    <property type="term" value="F:SNARE binding"/>
    <property type="evidence" value="ECO:0007669"/>
    <property type="project" value="TreeGrafter"/>
</dbReference>
<dbReference type="InterPro" id="IPR000727">
    <property type="entry name" value="T_SNARE_dom"/>
</dbReference>
<dbReference type="InterPro" id="IPR010989">
    <property type="entry name" value="SNARE"/>
</dbReference>
<dbReference type="Gene3D" id="1.20.58.70">
    <property type="match status" value="1"/>
</dbReference>
<keyword evidence="3" id="KW-0812">Transmembrane</keyword>
<dbReference type="InterPro" id="IPR006012">
    <property type="entry name" value="Syntaxin/epimorphin_CS"/>
</dbReference>
<feature type="region of interest" description="Disordered" evidence="2">
    <location>
        <begin position="143"/>
        <end position="166"/>
    </location>
</feature>
<evidence type="ECO:0000256" key="1">
    <source>
        <dbReference type="ARBA" id="ARBA00009063"/>
    </source>
</evidence>
<evidence type="ECO:0000256" key="2">
    <source>
        <dbReference type="SAM" id="MobiDB-lite"/>
    </source>
</evidence>
<dbReference type="PANTHER" id="PTHR19957">
    <property type="entry name" value="SYNTAXIN"/>
    <property type="match status" value="1"/>
</dbReference>
<gene>
    <name evidence="5" type="ORF">DASC09_023150</name>
</gene>
<comment type="similarity">
    <text evidence="1">Belongs to the syntaxin family.</text>
</comment>